<reference evidence="2" key="1">
    <citation type="submission" date="2020-01" db="EMBL/GenBank/DDBJ databases">
        <title>Draft genome sequence of the Termite Coptotermes fromosanus.</title>
        <authorList>
            <person name="Itakura S."/>
            <person name="Yosikawa Y."/>
            <person name="Umezawa K."/>
        </authorList>
    </citation>
    <scope>NUCLEOTIDE SEQUENCE [LARGE SCALE GENOMIC DNA]</scope>
</reference>
<dbReference type="Proteomes" id="UP000502823">
    <property type="component" value="Unassembled WGS sequence"/>
</dbReference>
<dbReference type="PANTHER" id="PTHR47326">
    <property type="entry name" value="TRANSPOSABLE ELEMENT TC3 TRANSPOSASE-LIKE PROTEIN"/>
    <property type="match status" value="1"/>
</dbReference>
<keyword evidence="2" id="KW-1185">Reference proteome</keyword>
<accession>A0A6L2PVI1</accession>
<sequence length="214" mass="24547">MVVAQQLSDRDKENRTTLSENCLNILTDDELILMSDKAHFHLSGAVKKQNFRYWADSNPQQLHQRPLYCPHVIVWCGVASFGIAGWTSGYSHICSVCGDVKELSCSRITSSRNRPQEGVGPARWDYSPHCQIIHARCARNVSGPVCDYFLWGYFKSKVYLTKPRDIDEFKNAIKEEITAIPDNLVREAMRTLRDRPEQCRQDGGKRLRVVLFNK</sequence>
<proteinExistence type="predicted"/>
<dbReference type="AlphaFoldDB" id="A0A6L2PVI1"/>
<dbReference type="InterPro" id="IPR036397">
    <property type="entry name" value="RNaseH_sf"/>
</dbReference>
<dbReference type="PANTHER" id="PTHR47326:SF1">
    <property type="entry name" value="HTH PSQ-TYPE DOMAIN-CONTAINING PROTEIN"/>
    <property type="match status" value="1"/>
</dbReference>
<protein>
    <submittedName>
        <fullName evidence="1">Uncharacterized protein</fullName>
    </submittedName>
</protein>
<gene>
    <name evidence="1" type="ORF">Cfor_02553</name>
</gene>
<dbReference type="InParanoid" id="A0A6L2PVI1"/>
<name>A0A6L2PVI1_COPFO</name>
<evidence type="ECO:0000313" key="2">
    <source>
        <dbReference type="Proteomes" id="UP000502823"/>
    </source>
</evidence>
<dbReference type="Gene3D" id="3.30.420.10">
    <property type="entry name" value="Ribonuclease H-like superfamily/Ribonuclease H"/>
    <property type="match status" value="2"/>
</dbReference>
<dbReference type="EMBL" id="BLKM01000560">
    <property type="protein sequence ID" value="GFG35630.1"/>
    <property type="molecule type" value="Genomic_DNA"/>
</dbReference>
<dbReference type="OrthoDB" id="6621237at2759"/>
<dbReference type="GO" id="GO:0003676">
    <property type="term" value="F:nucleic acid binding"/>
    <property type="evidence" value="ECO:0007669"/>
    <property type="project" value="InterPro"/>
</dbReference>
<comment type="caution">
    <text evidence="1">The sequence shown here is derived from an EMBL/GenBank/DDBJ whole genome shotgun (WGS) entry which is preliminary data.</text>
</comment>
<evidence type="ECO:0000313" key="1">
    <source>
        <dbReference type="EMBL" id="GFG35630.1"/>
    </source>
</evidence>
<organism evidence="1 2">
    <name type="scientific">Coptotermes formosanus</name>
    <name type="common">Formosan subterranean termite</name>
    <dbReference type="NCBI Taxonomy" id="36987"/>
    <lineage>
        <taxon>Eukaryota</taxon>
        <taxon>Metazoa</taxon>
        <taxon>Ecdysozoa</taxon>
        <taxon>Arthropoda</taxon>
        <taxon>Hexapoda</taxon>
        <taxon>Insecta</taxon>
        <taxon>Pterygota</taxon>
        <taxon>Neoptera</taxon>
        <taxon>Polyneoptera</taxon>
        <taxon>Dictyoptera</taxon>
        <taxon>Blattodea</taxon>
        <taxon>Blattoidea</taxon>
        <taxon>Termitoidae</taxon>
        <taxon>Rhinotermitidae</taxon>
        <taxon>Coptotermes</taxon>
    </lineage>
</organism>